<organism evidence="1 2">
    <name type="scientific">Colletotrichum truncatum</name>
    <name type="common">Anthracnose fungus</name>
    <name type="synonym">Colletotrichum capsici</name>
    <dbReference type="NCBI Taxonomy" id="5467"/>
    <lineage>
        <taxon>Eukaryota</taxon>
        <taxon>Fungi</taxon>
        <taxon>Dikarya</taxon>
        <taxon>Ascomycota</taxon>
        <taxon>Pezizomycotina</taxon>
        <taxon>Sordariomycetes</taxon>
        <taxon>Hypocreomycetidae</taxon>
        <taxon>Glomerellales</taxon>
        <taxon>Glomerellaceae</taxon>
        <taxon>Colletotrichum</taxon>
        <taxon>Colletotrichum truncatum species complex</taxon>
    </lineage>
</organism>
<reference evidence="1 2" key="1">
    <citation type="journal article" date="2020" name="Phytopathology">
        <title>Genome Sequence Resources of Colletotrichum truncatum, C. plurivorum, C. musicola, and C. sojae: Four Species Pathogenic to Soybean (Glycine max).</title>
        <authorList>
            <person name="Rogerio F."/>
            <person name="Boufleur T.R."/>
            <person name="Ciampi-Guillardi M."/>
            <person name="Sukno S.A."/>
            <person name="Thon M.R."/>
            <person name="Massola Junior N.S."/>
            <person name="Baroncelli R."/>
        </authorList>
    </citation>
    <scope>NUCLEOTIDE SEQUENCE [LARGE SCALE GENOMIC DNA]</scope>
    <source>
        <strain evidence="1 2">CMES1059</strain>
    </source>
</reference>
<sequence length="213" mass="23914">MDSHFLNNLLRDVRPDEIYHLAAQSHVSQSFKTPDYTMQVNTIGTLNLLQAIVNCGLENHVRLYNAATSELFGGTLSPADTLNEQSAFSPRSPYAISKLAAYWFVRNYRVSHGLWAVNGILFNHESPRRGSGFVTMRIARGVASQALGISDKPLTLAGVDMTRDWGHARDYVQGIWMMLQQAEPRDMVLASGKQHTVRDFVDLAFQHIGIRLR</sequence>
<evidence type="ECO:0000313" key="2">
    <source>
        <dbReference type="Proteomes" id="UP000805649"/>
    </source>
</evidence>
<dbReference type="EMBL" id="VUJX02000008">
    <property type="protein sequence ID" value="KAL0932829.1"/>
    <property type="molecule type" value="Genomic_DNA"/>
</dbReference>
<gene>
    <name evidence="1" type="ORF">CTRU02_211792</name>
</gene>
<keyword evidence="2" id="KW-1185">Reference proteome</keyword>
<accession>A0ACC3YLP3</accession>
<comment type="caution">
    <text evidence="1">The sequence shown here is derived from an EMBL/GenBank/DDBJ whole genome shotgun (WGS) entry which is preliminary data.</text>
</comment>
<protein>
    <submittedName>
        <fullName evidence="1">dTDP-glucose 4,6-dehydratase</fullName>
    </submittedName>
</protein>
<evidence type="ECO:0000313" key="1">
    <source>
        <dbReference type="EMBL" id="KAL0932829.1"/>
    </source>
</evidence>
<proteinExistence type="predicted"/>
<dbReference type="Proteomes" id="UP000805649">
    <property type="component" value="Unassembled WGS sequence"/>
</dbReference>
<name>A0ACC3YLP3_COLTU</name>